<protein>
    <recommendedName>
        <fullName evidence="4">Interferon gamma</fullName>
    </recommendedName>
</protein>
<organism evidence="2 3">
    <name type="scientific">Pleuronectes platessa</name>
    <name type="common">European plaice</name>
    <dbReference type="NCBI Taxonomy" id="8262"/>
    <lineage>
        <taxon>Eukaryota</taxon>
        <taxon>Metazoa</taxon>
        <taxon>Chordata</taxon>
        <taxon>Craniata</taxon>
        <taxon>Vertebrata</taxon>
        <taxon>Euteleostomi</taxon>
        <taxon>Actinopterygii</taxon>
        <taxon>Neopterygii</taxon>
        <taxon>Teleostei</taxon>
        <taxon>Neoteleostei</taxon>
        <taxon>Acanthomorphata</taxon>
        <taxon>Carangaria</taxon>
        <taxon>Pleuronectiformes</taxon>
        <taxon>Pleuronectoidei</taxon>
        <taxon>Pleuronectidae</taxon>
        <taxon>Pleuronectes</taxon>
    </lineage>
</organism>
<feature type="coiled-coil region" evidence="1">
    <location>
        <begin position="147"/>
        <end position="174"/>
    </location>
</feature>
<evidence type="ECO:0000313" key="3">
    <source>
        <dbReference type="Proteomes" id="UP001153269"/>
    </source>
</evidence>
<dbReference type="SUPFAM" id="SSF47266">
    <property type="entry name" value="4-helical cytokines"/>
    <property type="match status" value="1"/>
</dbReference>
<keyword evidence="3" id="KW-1185">Reference proteome</keyword>
<reference evidence="2" key="1">
    <citation type="submission" date="2020-03" db="EMBL/GenBank/DDBJ databases">
        <authorList>
            <person name="Weist P."/>
        </authorList>
    </citation>
    <scope>NUCLEOTIDE SEQUENCE</scope>
</reference>
<evidence type="ECO:0000313" key="2">
    <source>
        <dbReference type="EMBL" id="CAB1421687.1"/>
    </source>
</evidence>
<accession>A0A9N7TZM4</accession>
<dbReference type="Proteomes" id="UP001153269">
    <property type="component" value="Unassembled WGS sequence"/>
</dbReference>
<dbReference type="InterPro" id="IPR009079">
    <property type="entry name" value="4_helix_cytokine-like_core"/>
</dbReference>
<sequence>MTQLFVVKFPAAVTMTLPVMKVPPAVTRLSANLPSDMSPCSGSMCLLVLLGAVMALGNPIQHQKSMENLLGLEVWEVGSKPLFSSVIRSINTSCQRKEDIKLMNATLDVYMRIFSSILQHSHQGQASSSKLLDPLSNSNRSLVRSVLKKQQQKMEELRGNLRLVQHDNEDMIRQLSTIKVDDPLAQRKALAEFGLVYQAAASVAH</sequence>
<evidence type="ECO:0008006" key="4">
    <source>
        <dbReference type="Google" id="ProtNLM"/>
    </source>
</evidence>
<gene>
    <name evidence="2" type="ORF">PLEPLA_LOCUS9574</name>
</gene>
<dbReference type="Gene3D" id="1.20.1250.10">
    <property type="match status" value="1"/>
</dbReference>
<name>A0A9N7TZM4_PLEPL</name>
<dbReference type="EMBL" id="CADEAL010000539">
    <property type="protein sequence ID" value="CAB1421687.1"/>
    <property type="molecule type" value="Genomic_DNA"/>
</dbReference>
<evidence type="ECO:0000256" key="1">
    <source>
        <dbReference type="SAM" id="Coils"/>
    </source>
</evidence>
<comment type="caution">
    <text evidence="2">The sequence shown here is derived from an EMBL/GenBank/DDBJ whole genome shotgun (WGS) entry which is preliminary data.</text>
</comment>
<proteinExistence type="predicted"/>
<keyword evidence="1" id="KW-0175">Coiled coil</keyword>
<dbReference type="AlphaFoldDB" id="A0A9N7TZM4"/>